<reference evidence="1" key="1">
    <citation type="journal article" date="2020" name="Stud. Mycol.">
        <title>101 Dothideomycetes genomes: a test case for predicting lifestyles and emergence of pathogens.</title>
        <authorList>
            <person name="Haridas S."/>
            <person name="Albert R."/>
            <person name="Binder M."/>
            <person name="Bloem J."/>
            <person name="Labutti K."/>
            <person name="Salamov A."/>
            <person name="Andreopoulos B."/>
            <person name="Baker S."/>
            <person name="Barry K."/>
            <person name="Bills G."/>
            <person name="Bluhm B."/>
            <person name="Cannon C."/>
            <person name="Castanera R."/>
            <person name="Culley D."/>
            <person name="Daum C."/>
            <person name="Ezra D."/>
            <person name="Gonzalez J."/>
            <person name="Henrissat B."/>
            <person name="Kuo A."/>
            <person name="Liang C."/>
            <person name="Lipzen A."/>
            <person name="Lutzoni F."/>
            <person name="Magnuson J."/>
            <person name="Mondo S."/>
            <person name="Nolan M."/>
            <person name="Ohm R."/>
            <person name="Pangilinan J."/>
            <person name="Park H.-J."/>
            <person name="Ramirez L."/>
            <person name="Alfaro M."/>
            <person name="Sun H."/>
            <person name="Tritt A."/>
            <person name="Yoshinaga Y."/>
            <person name="Zwiers L.-H."/>
            <person name="Turgeon B."/>
            <person name="Goodwin S."/>
            <person name="Spatafora J."/>
            <person name="Crous P."/>
            <person name="Grigoriev I."/>
        </authorList>
    </citation>
    <scope>NUCLEOTIDE SEQUENCE</scope>
    <source>
        <strain evidence="1">Tuck. ex Michener</strain>
    </source>
</reference>
<evidence type="ECO:0000313" key="2">
    <source>
        <dbReference type="Proteomes" id="UP000800092"/>
    </source>
</evidence>
<dbReference type="AlphaFoldDB" id="A0A6A6GVH1"/>
<protein>
    <submittedName>
        <fullName evidence="1">Uncharacterized protein</fullName>
    </submittedName>
</protein>
<proteinExistence type="predicted"/>
<dbReference type="EMBL" id="ML991861">
    <property type="protein sequence ID" value="KAF2229510.1"/>
    <property type="molecule type" value="Genomic_DNA"/>
</dbReference>
<gene>
    <name evidence="1" type="ORF">EV356DRAFT_385273</name>
</gene>
<keyword evidence="2" id="KW-1185">Reference proteome</keyword>
<evidence type="ECO:0000313" key="1">
    <source>
        <dbReference type="EMBL" id="KAF2229510.1"/>
    </source>
</evidence>
<dbReference type="Proteomes" id="UP000800092">
    <property type="component" value="Unassembled WGS sequence"/>
</dbReference>
<name>A0A6A6GVH1_VIRVR</name>
<accession>A0A6A6GVH1</accession>
<sequence length="77" mass="8718">MMTLKPSVENLFCLCTPLSFSLPTHPSAYQSAYLCAYLRIYVDGGVRPRQRYETNLEVLISDSSMSLFFALLEVDGF</sequence>
<organism evidence="1 2">
    <name type="scientific">Viridothelium virens</name>
    <name type="common">Speckled blister lichen</name>
    <name type="synonym">Trypethelium virens</name>
    <dbReference type="NCBI Taxonomy" id="1048519"/>
    <lineage>
        <taxon>Eukaryota</taxon>
        <taxon>Fungi</taxon>
        <taxon>Dikarya</taxon>
        <taxon>Ascomycota</taxon>
        <taxon>Pezizomycotina</taxon>
        <taxon>Dothideomycetes</taxon>
        <taxon>Dothideomycetes incertae sedis</taxon>
        <taxon>Trypetheliales</taxon>
        <taxon>Trypetheliaceae</taxon>
        <taxon>Viridothelium</taxon>
    </lineage>
</organism>